<sequence>MFRSRTARSEPTFRPRRSPGPPPYTRASSPSAPRRHAPLLTPRRFSASSFVVAAAPLQRLPEAWEGGRAAWPGSRRPASRPPSAPTERSLSASRPGRIASASQHPPPPRAPKPRPRRVTSHLPWLLAPLSISIATVCPP</sequence>
<comment type="caution">
    <text evidence="2">The sequence shown here is derived from an EMBL/GenBank/DDBJ whole genome shotgun (WGS) entry which is preliminary data.</text>
</comment>
<feature type="compositionally biased region" description="Low complexity" evidence="1">
    <location>
        <begin position="66"/>
        <end position="76"/>
    </location>
</feature>
<feature type="region of interest" description="Disordered" evidence="1">
    <location>
        <begin position="66"/>
        <end position="119"/>
    </location>
</feature>
<dbReference type="Proteomes" id="UP000824782">
    <property type="component" value="Unassembled WGS sequence"/>
</dbReference>
<reference evidence="2" key="1">
    <citation type="thesis" date="2020" institute="ProQuest LLC" country="789 East Eisenhower Parkway, Ann Arbor, MI, USA">
        <title>Comparative Genomics and Chromosome Evolution.</title>
        <authorList>
            <person name="Mudd A.B."/>
        </authorList>
    </citation>
    <scope>NUCLEOTIDE SEQUENCE</scope>
    <source>
        <strain evidence="2">237g6f4</strain>
        <tissue evidence="2">Blood</tissue>
    </source>
</reference>
<evidence type="ECO:0000256" key="1">
    <source>
        <dbReference type="SAM" id="MobiDB-lite"/>
    </source>
</evidence>
<evidence type="ECO:0000313" key="3">
    <source>
        <dbReference type="Proteomes" id="UP000824782"/>
    </source>
</evidence>
<keyword evidence="3" id="KW-1185">Reference proteome</keyword>
<proteinExistence type="predicted"/>
<gene>
    <name evidence="2" type="ORF">GDO81_024199</name>
</gene>
<name>A0AAV6YJD6_ENGPU</name>
<dbReference type="AlphaFoldDB" id="A0AAV6YJD6"/>
<evidence type="ECO:0000313" key="2">
    <source>
        <dbReference type="EMBL" id="KAG8537624.1"/>
    </source>
</evidence>
<accession>A0AAV6YJD6</accession>
<feature type="region of interest" description="Disordered" evidence="1">
    <location>
        <begin position="1"/>
        <end position="45"/>
    </location>
</feature>
<organism evidence="2 3">
    <name type="scientific">Engystomops pustulosus</name>
    <name type="common">Tungara frog</name>
    <name type="synonym">Physalaemus pustulosus</name>
    <dbReference type="NCBI Taxonomy" id="76066"/>
    <lineage>
        <taxon>Eukaryota</taxon>
        <taxon>Metazoa</taxon>
        <taxon>Chordata</taxon>
        <taxon>Craniata</taxon>
        <taxon>Vertebrata</taxon>
        <taxon>Euteleostomi</taxon>
        <taxon>Amphibia</taxon>
        <taxon>Batrachia</taxon>
        <taxon>Anura</taxon>
        <taxon>Neobatrachia</taxon>
        <taxon>Hyloidea</taxon>
        <taxon>Leptodactylidae</taxon>
        <taxon>Leiuperinae</taxon>
        <taxon>Engystomops</taxon>
    </lineage>
</organism>
<protein>
    <submittedName>
        <fullName evidence="2">Uncharacterized protein</fullName>
    </submittedName>
</protein>
<dbReference type="EMBL" id="WNYA01028451">
    <property type="protein sequence ID" value="KAG8537624.1"/>
    <property type="molecule type" value="Genomic_DNA"/>
</dbReference>